<dbReference type="GO" id="GO:0070979">
    <property type="term" value="P:protein K11-linked ubiquitination"/>
    <property type="evidence" value="ECO:0007669"/>
    <property type="project" value="UniProtKB-UniRule"/>
</dbReference>
<evidence type="ECO:0000259" key="19">
    <source>
        <dbReference type="Pfam" id="PF12896"/>
    </source>
</evidence>
<proteinExistence type="inferred from homology"/>
<keyword evidence="5" id="KW-0597">Phosphoprotein</keyword>
<dbReference type="PIRSF" id="PIRSF037303">
    <property type="entry name" value="APC4"/>
    <property type="match status" value="1"/>
</dbReference>
<organism evidence="21 22">
    <name type="scientific">Eschrichtius robustus</name>
    <name type="common">California gray whale</name>
    <name type="synonym">Eschrichtius gibbosus</name>
    <dbReference type="NCBI Taxonomy" id="9764"/>
    <lineage>
        <taxon>Eukaryota</taxon>
        <taxon>Metazoa</taxon>
        <taxon>Chordata</taxon>
        <taxon>Craniata</taxon>
        <taxon>Vertebrata</taxon>
        <taxon>Euteleostomi</taxon>
        <taxon>Mammalia</taxon>
        <taxon>Eutheria</taxon>
        <taxon>Laurasiatheria</taxon>
        <taxon>Artiodactyla</taxon>
        <taxon>Whippomorpha</taxon>
        <taxon>Cetacea</taxon>
        <taxon>Mysticeti</taxon>
        <taxon>Eschrichtiidae</taxon>
        <taxon>Eschrichtius</taxon>
    </lineage>
</organism>
<keyword evidence="6 15" id="KW-0132">Cell division</keyword>
<evidence type="ECO:0000256" key="9">
    <source>
        <dbReference type="ARBA" id="ARBA00022843"/>
    </source>
</evidence>
<evidence type="ECO:0000256" key="3">
    <source>
        <dbReference type="ARBA" id="ARBA00016067"/>
    </source>
</evidence>
<keyword evidence="7 15" id="KW-0498">Mitosis</keyword>
<comment type="caution">
    <text evidence="21">The sequence shown here is derived from an EMBL/GenBank/DDBJ whole genome shotgun (WGS) entry which is preliminary data.</text>
</comment>
<gene>
    <name evidence="21" type="ORF">J1605_004754</name>
</gene>
<evidence type="ECO:0000313" key="22">
    <source>
        <dbReference type="Proteomes" id="UP001159641"/>
    </source>
</evidence>
<dbReference type="GO" id="GO:0005680">
    <property type="term" value="C:anaphase-promoting complex"/>
    <property type="evidence" value="ECO:0007669"/>
    <property type="project" value="UniProtKB-UniRule"/>
</dbReference>
<evidence type="ECO:0000256" key="12">
    <source>
        <dbReference type="ARBA" id="ARBA00045696"/>
    </source>
</evidence>
<dbReference type="InterPro" id="IPR024790">
    <property type="entry name" value="APC4_long_dom"/>
</dbReference>
<feature type="cross-link" description="Glycyl lysine isopeptide (Lys-Gly) (interchain with G-Cter in SUMO2)" evidence="16">
    <location>
        <position position="761"/>
    </location>
</feature>
<evidence type="ECO:0000256" key="11">
    <source>
        <dbReference type="ARBA" id="ARBA00023306"/>
    </source>
</evidence>
<evidence type="ECO:0000256" key="6">
    <source>
        <dbReference type="ARBA" id="ARBA00022618"/>
    </source>
</evidence>
<reference evidence="21 22" key="1">
    <citation type="submission" date="2022-11" db="EMBL/GenBank/DDBJ databases">
        <title>Whole genome sequence of Eschrichtius robustus ER-17-0199.</title>
        <authorList>
            <person name="Bruniche-Olsen A."/>
            <person name="Black A.N."/>
            <person name="Fields C.J."/>
            <person name="Walden K."/>
            <person name="Dewoody J.A."/>
        </authorList>
    </citation>
    <scope>NUCLEOTIDE SEQUENCE [LARGE SCALE GENOMIC DNA]</scope>
    <source>
        <strain evidence="21">ER-17-0199</strain>
        <tissue evidence="21">Blubber</tissue>
    </source>
</reference>
<evidence type="ECO:0000256" key="7">
    <source>
        <dbReference type="ARBA" id="ARBA00022776"/>
    </source>
</evidence>
<dbReference type="Gene3D" id="2.130.10.10">
    <property type="entry name" value="YVTN repeat-like/Quinoprotein amine dehydrogenase"/>
    <property type="match status" value="1"/>
</dbReference>
<keyword evidence="4" id="KW-1017">Isopeptide bond</keyword>
<dbReference type="InterPro" id="IPR024977">
    <property type="entry name" value="Apc4-like_WD40_dom"/>
</dbReference>
<sequence length="771" mass="87651">MLRFPTCFPSFRVVGEKQLPQEIIFLVWSPKRDLIALANTAGEVLLHRLASFHRVWSFPPNENTGKEVTCLAWRPDGKLLAFALADTKKIVLCDVEKPESLHSFSVEAPVSCMHWMEVTVESSVLTSFYNSEDESNLLLPKLPTLPKNYSNTSKIFSEENSDEIIKLLGDVRLNILVLGGSSAFIELYAYGMFKIARVTGIVGTCLALCLSSDLKSLSVVTEVSTSGAPEVSYFQLETNLLYSFLPEVTRMARKFTHISALLQYINLSLTCMCEAWEEILMQMDSRLTKFVQEKNTTTSVQDEFMDLLLWGKASAELQTLLMNQLTVKGLKKLGQSIESSYSSIQKLVISHLQSGSESLLYHLSELKGMASWKQKYEPLGLDASGIEGDAITAVGSFILKANELLQVIDSSMKNFKAFFRWLYVAMLRMTEDHVLPELNKYLKDEDDDLVSPPNTEGNQWYDFLQNSSHLKESPLLFPYYPRKSLHFVKRRMENVIDQCLQKPADVIGKSMNQAICIPLYTDARSEDSTRRLFKFPFLWNNKTSNLHYLLFTILEDSLYKMCILRRHTDISQSVSNGLIAIKFGSFTYATTEKVRRSTYSCLDAQFYDDETVTVVLKDTVGREGRDRLLVQLPLSLVYNSEDSAEYQFTGSYSTRLDEQRSAIPTRTMHFEKHWRLLESMKAQYVAGNGFRKVSCVLSSNLRHVRVFEMDIDDEWELDESSDEEEEASNKPVKIKEEVLSESEAENQQAGTAALAPEMVIKVEKLDPELDS</sequence>
<comment type="subcellular location">
    <subcellularLocation>
        <location evidence="1">Nucleus</location>
    </subcellularLocation>
</comment>
<evidence type="ECO:0000256" key="17">
    <source>
        <dbReference type="SAM" id="MobiDB-lite"/>
    </source>
</evidence>
<comment type="function">
    <text evidence="12">Component of the anaphase promoting complex/cyclosome (APC/C), a cell cycle-regulated E3 ubiquitin ligase that controls progression through mitosis and the G1 phase of the cell cycle. The APC/C complex acts by mediating ubiquitination and subsequent degradation of target proteins: it mainly mediates the formation of 'Lys-11'-linked polyubiquitin chains and, to a lower extent, the formation of 'Lys-48'- and 'Lys-63'-linked polyubiquitin chains. The APC/C complex catalyzes assembly of branched 'Lys-11'-/'Lys-48'-linked branched ubiquitin chains on target proteins.</text>
</comment>
<evidence type="ECO:0000256" key="5">
    <source>
        <dbReference type="ARBA" id="ARBA00022553"/>
    </source>
</evidence>
<dbReference type="Proteomes" id="UP001159641">
    <property type="component" value="Unassembled WGS sequence"/>
</dbReference>
<evidence type="ECO:0000256" key="14">
    <source>
        <dbReference type="ARBA" id="ARBA00082690"/>
    </source>
</evidence>
<dbReference type="FunFam" id="2.130.10.10:FF:001243">
    <property type="entry name" value="Anaphase-promoting complex subunit 4"/>
    <property type="match status" value="1"/>
</dbReference>
<dbReference type="AlphaFoldDB" id="A0AB34HF60"/>
<keyword evidence="10" id="KW-0539">Nucleus</keyword>
<evidence type="ECO:0000256" key="2">
    <source>
        <dbReference type="ARBA" id="ARBA00004906"/>
    </source>
</evidence>
<dbReference type="InterPro" id="IPR017169">
    <property type="entry name" value="APC4_metazoa"/>
</dbReference>
<keyword evidence="8 15" id="KW-0833">Ubl conjugation pathway</keyword>
<dbReference type="InterPro" id="IPR024789">
    <property type="entry name" value="APC4"/>
</dbReference>
<dbReference type="Pfam" id="PF23405">
    <property type="entry name" value="WD40_APC4_C-half"/>
    <property type="match status" value="1"/>
</dbReference>
<name>A0AB34HF60_ESCRO</name>
<dbReference type="InterPro" id="IPR036322">
    <property type="entry name" value="WD40_repeat_dom_sf"/>
</dbReference>
<feature type="domain" description="Anaphase-promoting complex subunit 4 long" evidence="19">
    <location>
        <begin position="233"/>
        <end position="432"/>
    </location>
</feature>
<evidence type="ECO:0000256" key="13">
    <source>
        <dbReference type="ARBA" id="ARBA00061648"/>
    </source>
</evidence>
<evidence type="ECO:0000256" key="8">
    <source>
        <dbReference type="ARBA" id="ARBA00022786"/>
    </source>
</evidence>
<feature type="cross-link" description="Glycyl lysine isopeptide (Lys-Gly) (interchain with G-Cter in SUMO2)" evidence="16">
    <location>
        <position position="735"/>
    </location>
</feature>
<evidence type="ECO:0000313" key="21">
    <source>
        <dbReference type="EMBL" id="KAJ8790002.1"/>
    </source>
</evidence>
<dbReference type="InterPro" id="IPR015943">
    <property type="entry name" value="WD40/YVTN_repeat-like_dom_sf"/>
</dbReference>
<keyword evidence="9" id="KW-0832">Ubl conjugation</keyword>
<dbReference type="EMBL" id="JAIQCJ010001385">
    <property type="protein sequence ID" value="KAJ8790002.1"/>
    <property type="molecule type" value="Genomic_DNA"/>
</dbReference>
<dbReference type="GO" id="GO:0034399">
    <property type="term" value="C:nuclear periphery"/>
    <property type="evidence" value="ECO:0007669"/>
    <property type="project" value="TreeGrafter"/>
</dbReference>
<accession>A0AB34HF60</accession>
<dbReference type="GO" id="GO:0030071">
    <property type="term" value="P:regulation of mitotic metaphase/anaphase transition"/>
    <property type="evidence" value="ECO:0007669"/>
    <property type="project" value="UniProtKB-UniRule"/>
</dbReference>
<feature type="region of interest" description="Disordered" evidence="17">
    <location>
        <begin position="717"/>
        <end position="753"/>
    </location>
</feature>
<evidence type="ECO:0000256" key="4">
    <source>
        <dbReference type="ARBA" id="ARBA00022499"/>
    </source>
</evidence>
<protein>
    <recommendedName>
        <fullName evidence="3 15">Anaphase-promoting complex subunit 4</fullName>
    </recommendedName>
    <alternativeName>
        <fullName evidence="14 15">Cyclosome subunit 4</fullName>
    </alternativeName>
</protein>
<feature type="domain" description="Anaphase-promoting complex subunit 4 C-terminal half WD40" evidence="20">
    <location>
        <begin position="538"/>
        <end position="708"/>
    </location>
</feature>
<evidence type="ECO:0000256" key="10">
    <source>
        <dbReference type="ARBA" id="ARBA00023242"/>
    </source>
</evidence>
<comment type="similarity">
    <text evidence="13 15">Belongs to the APC4 family.</text>
</comment>
<keyword evidence="11 15" id="KW-0131">Cell cycle</keyword>
<evidence type="ECO:0000256" key="1">
    <source>
        <dbReference type="ARBA" id="ARBA00004123"/>
    </source>
</evidence>
<feature type="domain" description="Anaphase-promoting complex subunit 4-like WD40" evidence="18">
    <location>
        <begin position="27"/>
        <end position="117"/>
    </location>
</feature>
<dbReference type="Pfam" id="PF12894">
    <property type="entry name" value="ANAPC4_WD40"/>
    <property type="match status" value="1"/>
</dbReference>
<keyword evidence="22" id="KW-1185">Reference proteome</keyword>
<dbReference type="InterPro" id="IPR056358">
    <property type="entry name" value="APC4_C"/>
</dbReference>
<dbReference type="GO" id="GO:0031145">
    <property type="term" value="P:anaphase-promoting complex-dependent catabolic process"/>
    <property type="evidence" value="ECO:0007669"/>
    <property type="project" value="UniProtKB-UniRule"/>
</dbReference>
<dbReference type="SUPFAM" id="SSF50978">
    <property type="entry name" value="WD40 repeat-like"/>
    <property type="match status" value="1"/>
</dbReference>
<evidence type="ECO:0000259" key="18">
    <source>
        <dbReference type="Pfam" id="PF12894"/>
    </source>
</evidence>
<feature type="compositionally biased region" description="Acidic residues" evidence="17">
    <location>
        <begin position="717"/>
        <end position="726"/>
    </location>
</feature>
<evidence type="ECO:0000256" key="16">
    <source>
        <dbReference type="PIRSR" id="PIRSR037303-2"/>
    </source>
</evidence>
<dbReference type="PANTHER" id="PTHR13260:SF0">
    <property type="entry name" value="ANAPHASE-PROMOTING COMPLEX SUBUNIT 4"/>
    <property type="match status" value="1"/>
</dbReference>
<comment type="pathway">
    <text evidence="2 15">Protein modification; protein ubiquitination.</text>
</comment>
<evidence type="ECO:0000259" key="20">
    <source>
        <dbReference type="Pfam" id="PF23405"/>
    </source>
</evidence>
<dbReference type="PANTHER" id="PTHR13260">
    <property type="entry name" value="ANAPHASE PROMOTING COMPLEX SUBUNIT 4 APC4"/>
    <property type="match status" value="1"/>
</dbReference>
<dbReference type="GO" id="GO:0051301">
    <property type="term" value="P:cell division"/>
    <property type="evidence" value="ECO:0007669"/>
    <property type="project" value="UniProtKB-KW"/>
</dbReference>
<dbReference type="Pfam" id="PF12896">
    <property type="entry name" value="ANAPC4"/>
    <property type="match status" value="1"/>
</dbReference>
<evidence type="ECO:0000256" key="15">
    <source>
        <dbReference type="PIRNR" id="PIRNR037303"/>
    </source>
</evidence>